<accession>A0A1G6YGN9</accession>
<dbReference type="Proteomes" id="UP000243205">
    <property type="component" value="Unassembled WGS sequence"/>
</dbReference>
<keyword evidence="5 6" id="KW-0408">Iron</keyword>
<dbReference type="GO" id="GO:0008198">
    <property type="term" value="F:ferrous iron binding"/>
    <property type="evidence" value="ECO:0007669"/>
    <property type="project" value="TreeGrafter"/>
</dbReference>
<evidence type="ECO:0000256" key="1">
    <source>
        <dbReference type="ARBA" id="ARBA00006950"/>
    </source>
</evidence>
<gene>
    <name evidence="9" type="ORF">SAMN05661003_10217</name>
</gene>
<dbReference type="FunFam" id="1.20.1260.10:FF:000001">
    <property type="entry name" value="Non-heme ferritin"/>
    <property type="match status" value="1"/>
</dbReference>
<dbReference type="EMBL" id="FNAQ01000002">
    <property type="protein sequence ID" value="SDD88775.1"/>
    <property type="molecule type" value="Genomic_DNA"/>
</dbReference>
<protein>
    <recommendedName>
        <fullName evidence="7">Ferritin</fullName>
        <ecNumber evidence="7">1.16.3.2</ecNumber>
    </recommendedName>
</protein>
<feature type="binding site" evidence="6">
    <location>
        <position position="50"/>
    </location>
    <ligand>
        <name>Fe cation</name>
        <dbReference type="ChEBI" id="CHEBI:24875"/>
        <label>1</label>
    </ligand>
</feature>
<feature type="binding site" evidence="6">
    <location>
        <position position="53"/>
    </location>
    <ligand>
        <name>Fe cation</name>
        <dbReference type="ChEBI" id="CHEBI:24875"/>
        <label>1</label>
    </ligand>
</feature>
<keyword evidence="7" id="KW-0963">Cytoplasm</keyword>
<dbReference type="Pfam" id="PF00210">
    <property type="entry name" value="Ferritin"/>
    <property type="match status" value="1"/>
</dbReference>
<dbReference type="InterPro" id="IPR001519">
    <property type="entry name" value="Ferritin"/>
</dbReference>
<dbReference type="InterPro" id="IPR009040">
    <property type="entry name" value="Ferritin-like_diiron"/>
</dbReference>
<keyword evidence="4" id="KW-0560">Oxidoreductase</keyword>
<keyword evidence="10" id="KW-1185">Reference proteome</keyword>
<dbReference type="CDD" id="cd01055">
    <property type="entry name" value="Nonheme_Ferritin"/>
    <property type="match status" value="1"/>
</dbReference>
<comment type="function">
    <text evidence="7">Iron-storage protein.</text>
</comment>
<evidence type="ECO:0000256" key="2">
    <source>
        <dbReference type="ARBA" id="ARBA00022434"/>
    </source>
</evidence>
<dbReference type="PANTHER" id="PTHR11431">
    <property type="entry name" value="FERRITIN"/>
    <property type="match status" value="1"/>
</dbReference>
<dbReference type="EC" id="1.16.3.2" evidence="7"/>
<evidence type="ECO:0000256" key="7">
    <source>
        <dbReference type="RuleBase" id="RU361145"/>
    </source>
</evidence>
<comment type="catalytic activity">
    <reaction evidence="7">
        <text>4 Fe(2+) + O2 + 6 H2O = 4 iron(III) oxide-hydroxide + 12 H(+)</text>
        <dbReference type="Rhea" id="RHEA:11972"/>
        <dbReference type="ChEBI" id="CHEBI:15377"/>
        <dbReference type="ChEBI" id="CHEBI:15378"/>
        <dbReference type="ChEBI" id="CHEBI:15379"/>
        <dbReference type="ChEBI" id="CHEBI:29033"/>
        <dbReference type="ChEBI" id="CHEBI:78619"/>
        <dbReference type="EC" id="1.16.3.2"/>
    </reaction>
</comment>
<keyword evidence="3 6" id="KW-0479">Metal-binding</keyword>
<dbReference type="PANTHER" id="PTHR11431:SF127">
    <property type="entry name" value="BACTERIAL NON-HEME FERRITIN"/>
    <property type="match status" value="1"/>
</dbReference>
<comment type="similarity">
    <text evidence="1 7">Belongs to the ferritin family. Prokaryotic subfamily.</text>
</comment>
<comment type="subcellular location">
    <subcellularLocation>
        <location evidence="7">Cytoplasm</location>
    </subcellularLocation>
</comment>
<dbReference type="RefSeq" id="WP_092075898.1">
    <property type="nucleotide sequence ID" value="NZ_CALFZY010000002.1"/>
</dbReference>
<name>A0A1G6YGN9_9BACT</name>
<dbReference type="PROSITE" id="PS50905">
    <property type="entry name" value="FERRITIN_LIKE"/>
    <property type="match status" value="1"/>
</dbReference>
<dbReference type="STRING" id="57664.SAMN05661003_10217"/>
<reference evidence="10" key="1">
    <citation type="submission" date="2016-10" db="EMBL/GenBank/DDBJ databases">
        <authorList>
            <person name="Varghese N."/>
            <person name="Submissions S."/>
        </authorList>
    </citation>
    <scope>NUCLEOTIDE SEQUENCE [LARGE SCALE GENOMIC DNA]</scope>
    <source>
        <strain evidence="10">DSM 8987</strain>
    </source>
</reference>
<keyword evidence="2 7" id="KW-0409">Iron storage</keyword>
<dbReference type="SUPFAM" id="SSF47240">
    <property type="entry name" value="Ferritin-like"/>
    <property type="match status" value="1"/>
</dbReference>
<evidence type="ECO:0000256" key="6">
    <source>
        <dbReference type="PIRSR" id="PIRSR601519-1"/>
    </source>
</evidence>
<dbReference type="GO" id="GO:0005829">
    <property type="term" value="C:cytosol"/>
    <property type="evidence" value="ECO:0007669"/>
    <property type="project" value="TreeGrafter"/>
</dbReference>
<evidence type="ECO:0000259" key="8">
    <source>
        <dbReference type="PROSITE" id="PS50905"/>
    </source>
</evidence>
<dbReference type="InterPro" id="IPR012347">
    <property type="entry name" value="Ferritin-like"/>
</dbReference>
<evidence type="ECO:0000256" key="5">
    <source>
        <dbReference type="ARBA" id="ARBA00023004"/>
    </source>
</evidence>
<evidence type="ECO:0000256" key="3">
    <source>
        <dbReference type="ARBA" id="ARBA00022723"/>
    </source>
</evidence>
<dbReference type="GO" id="GO:0008199">
    <property type="term" value="F:ferric iron binding"/>
    <property type="evidence" value="ECO:0007669"/>
    <property type="project" value="InterPro"/>
</dbReference>
<dbReference type="InterPro" id="IPR041719">
    <property type="entry name" value="Ferritin_prok"/>
</dbReference>
<dbReference type="GO" id="GO:0042802">
    <property type="term" value="F:identical protein binding"/>
    <property type="evidence" value="ECO:0007669"/>
    <property type="project" value="UniProtKB-ARBA"/>
</dbReference>
<feature type="domain" description="Ferritin-like diiron" evidence="8">
    <location>
        <begin position="1"/>
        <end position="145"/>
    </location>
</feature>
<evidence type="ECO:0000256" key="4">
    <source>
        <dbReference type="ARBA" id="ARBA00023002"/>
    </source>
</evidence>
<dbReference type="GO" id="GO:0006826">
    <property type="term" value="P:iron ion transport"/>
    <property type="evidence" value="ECO:0007669"/>
    <property type="project" value="InterPro"/>
</dbReference>
<dbReference type="OrthoDB" id="9801481at2"/>
<dbReference type="GO" id="GO:0006879">
    <property type="term" value="P:intracellular iron ion homeostasis"/>
    <property type="evidence" value="ECO:0007669"/>
    <property type="project" value="UniProtKB-KW"/>
</dbReference>
<feature type="binding site" evidence="6">
    <location>
        <position position="94"/>
    </location>
    <ligand>
        <name>Fe cation</name>
        <dbReference type="ChEBI" id="CHEBI:24875"/>
        <label>1</label>
    </ligand>
</feature>
<feature type="binding site" evidence="6">
    <location>
        <position position="17"/>
    </location>
    <ligand>
        <name>Fe cation</name>
        <dbReference type="ChEBI" id="CHEBI:24875"/>
        <label>1</label>
    </ligand>
</feature>
<organism evidence="9 10">
    <name type="scientific">Desulfuromonas thiophila</name>
    <dbReference type="NCBI Taxonomy" id="57664"/>
    <lineage>
        <taxon>Bacteria</taxon>
        <taxon>Pseudomonadati</taxon>
        <taxon>Thermodesulfobacteriota</taxon>
        <taxon>Desulfuromonadia</taxon>
        <taxon>Desulfuromonadales</taxon>
        <taxon>Desulfuromonadaceae</taxon>
        <taxon>Desulfuromonas</taxon>
    </lineage>
</organism>
<evidence type="ECO:0000313" key="9">
    <source>
        <dbReference type="EMBL" id="SDD88775.1"/>
    </source>
</evidence>
<dbReference type="Gene3D" id="1.20.1260.10">
    <property type="match status" value="1"/>
</dbReference>
<dbReference type="InterPro" id="IPR008331">
    <property type="entry name" value="Ferritin_DPS_dom"/>
</dbReference>
<proteinExistence type="inferred from homology"/>
<dbReference type="InterPro" id="IPR009078">
    <property type="entry name" value="Ferritin-like_SF"/>
</dbReference>
<dbReference type="AlphaFoldDB" id="A0A1G6YGN9"/>
<dbReference type="GO" id="GO:0004322">
    <property type="term" value="F:ferroxidase activity"/>
    <property type="evidence" value="ECO:0007669"/>
    <property type="project" value="TreeGrafter"/>
</dbReference>
<sequence length="168" mass="19234">MISETMAAALNEQMNYEFYSANIYLAMSAYCSAKGLDGFASWHYNQYLEEQLHAMKFYHYLLDQNQPVELDAMPKPKKDYGSPLSVFEQALAHERSVTARIYKLVDRALEERDHGTNSFLQWFVNEQVEEESTINGILDKLRLVESSGNGIFMVNNELGQRPAPQPLA</sequence>
<evidence type="ECO:0000313" key="10">
    <source>
        <dbReference type="Proteomes" id="UP000243205"/>
    </source>
</evidence>
<feature type="binding site" evidence="6">
    <location>
        <position position="127"/>
    </location>
    <ligand>
        <name>Fe cation</name>
        <dbReference type="ChEBI" id="CHEBI:24875"/>
        <label>1</label>
    </ligand>
</feature>